<organism evidence="2">
    <name type="scientific">marine metagenome</name>
    <dbReference type="NCBI Taxonomy" id="408172"/>
    <lineage>
        <taxon>unclassified sequences</taxon>
        <taxon>metagenomes</taxon>
        <taxon>ecological metagenomes</taxon>
    </lineage>
</organism>
<feature type="region of interest" description="Disordered" evidence="1">
    <location>
        <begin position="211"/>
        <end position="232"/>
    </location>
</feature>
<feature type="compositionally biased region" description="Low complexity" evidence="1">
    <location>
        <begin position="106"/>
        <end position="142"/>
    </location>
</feature>
<name>A0A381UWD6_9ZZZZ</name>
<proteinExistence type="predicted"/>
<feature type="compositionally biased region" description="Basic and acidic residues" evidence="1">
    <location>
        <begin position="145"/>
        <end position="155"/>
    </location>
</feature>
<reference evidence="2" key="1">
    <citation type="submission" date="2018-05" db="EMBL/GenBank/DDBJ databases">
        <authorList>
            <person name="Lanie J.A."/>
            <person name="Ng W.-L."/>
            <person name="Kazmierczak K.M."/>
            <person name="Andrzejewski T.M."/>
            <person name="Davidsen T.M."/>
            <person name="Wayne K.J."/>
            <person name="Tettelin H."/>
            <person name="Glass J.I."/>
            <person name="Rusch D."/>
            <person name="Podicherti R."/>
            <person name="Tsui H.-C.T."/>
            <person name="Winkler M.E."/>
        </authorList>
    </citation>
    <scope>NUCLEOTIDE SEQUENCE</scope>
</reference>
<gene>
    <name evidence="2" type="ORF">METZ01_LOCUS84782</name>
</gene>
<protein>
    <submittedName>
        <fullName evidence="2">Uncharacterized protein</fullName>
    </submittedName>
</protein>
<accession>A0A381UWD6</accession>
<feature type="compositionally biased region" description="Low complexity" evidence="1">
    <location>
        <begin position="284"/>
        <end position="311"/>
    </location>
</feature>
<feature type="region of interest" description="Disordered" evidence="1">
    <location>
        <begin position="283"/>
        <end position="311"/>
    </location>
</feature>
<evidence type="ECO:0000256" key="1">
    <source>
        <dbReference type="SAM" id="MobiDB-lite"/>
    </source>
</evidence>
<dbReference type="EMBL" id="UINC01007191">
    <property type="protein sequence ID" value="SVA31928.1"/>
    <property type="molecule type" value="Genomic_DNA"/>
</dbReference>
<dbReference type="PROSITE" id="PS51257">
    <property type="entry name" value="PROKAR_LIPOPROTEIN"/>
    <property type="match status" value="1"/>
</dbReference>
<evidence type="ECO:0000313" key="2">
    <source>
        <dbReference type="EMBL" id="SVA31928.1"/>
    </source>
</evidence>
<sequence length="1424" mass="151613">MRWQATLLAVLLIATACGGGGGDSVWDVVGGNWDRGVNDPEVLAALDQELTDIQTLEELADAKETVHGIFADDYIDVEKRDELVERLSATERRLTGEPEEEPDSQDPPATTTTTLGTTTTTFGTTTTTLDTTTTTLDTTTTTPEDVAKGAAHPDDTTAVSPEFVSLSVAKNELLEAYGGDTAKFLLAWTRPTSITRAELDELVAAASEVLPDDTPATTPADVAEDTAHSDDTATVSPEYVDWMTAGVELLAAYQGDIDRVRMVWGNRDAITRDELDELVAAAYQPSSTDDTPPATTQPAPTTTFQPAPAPQSSLASGITAFQNLFLGSAEQINDRDAVPRVDRILVSPPDGAGMVTVTGQAGAVPFGEPNRPWDSVNVIAVEWGTQDCVNRQSDGSFDARLEAPADSTLYVLPIQRGHCIGQGIQTGPAAVLAVPATAPTVSNTGIFTTLGRAGSELKWSAQGSLTGSGRSVEFVVHDGPGEQCLVPRVHLYRLFDAGGRYLTQVNVNVHGPVLTPTGLPIESNEGSSDYYETVEFVDAPDCLRSTRTLTPASLPTSLAPGWYLPRIMFGLVHPNEPTEFSGGINTPPGGGLDFEANTGFGYLPMISVGTSATPRLPATLLNEAPSWGSAGIRGVVADEDTGRFALGSRRSAAAPFIASPTDPLSGQAVHYTLEPYLPTVGYTGFAAPMPEPLFKLDTDDPGRVSISLTTPDGTTTDLVQDAEVEMFIASAWGAGYPVELPFSGPSHTVGLTTGLAALDLEFDQFGRHIVHLDGALLSSRGDRFVIQGTYDIWVAEPLDMSLGVFEGTPLEVGDEWNPTVIVEPGVPAEITINIAHYPDGDPGQRQNHSVTGTANQFGYFASENGWRPTKHGEYRVDATASYLDPIDGTLWMGARSSASIVATPDTPLVAHGERNSELARAVGDQMLRTWFFNRSVDPSCGEELCDPLPGAKGLEYPFFGGDVAWLVDMSPISPTITIDGPDSTLQSVAPQLRPENYCYPQGCVEAPDTYRLQSAITGGQGTHQRPDDVTSWAYWYSTSIRSDVSVFAAVAEARGGQHNHWYGHDTYSCQIGLTCREFYFAPPVGGRGGSDIKGDEEGDVKLLFGGAVLKNGDQQHFVPYASMAVIVEEGARPKSGGWTFGDDKGNRICPPYQGAAGGLGTCGPLLTHRGRDVDLFITPTGTRPGSVLEPGDLFTFSGQAWPTLDVAVEVTVTGPDNEIHYFENRASTVGYVDSKDMSFVVEKPGVYEVHVSAIQDRSVPSTGLAPSPALVADGHTTMSTYGYQQPLSAVLGSLDSTYRFYVTEKLGSSRIESNTSILHGPPGPGSIYGWVGNYVEKITFDYALPPGVTQGHYSLTAPGLLIEQGAITGSGTLTVEVDQSELYEAGFTQIILGADTLQLSIAYQTETGWQARTLNQRGFSPLGG</sequence>
<feature type="region of interest" description="Disordered" evidence="1">
    <location>
        <begin position="90"/>
        <end position="157"/>
    </location>
</feature>